<protein>
    <submittedName>
        <fullName evidence="4">Uncharacterized protein</fullName>
    </submittedName>
</protein>
<feature type="compositionally biased region" description="Low complexity" evidence="1">
    <location>
        <begin position="542"/>
        <end position="552"/>
    </location>
</feature>
<sequence length="568" mass="59686">MVRACPWTAAWRRLAVPLVIALLVTTSLAPVHAEWPQGHQRKALLSPGLIHLPAENKTFVLGGKIRMTATVTESITDVAIIDLNQAVSSNNISAQAISTAPFSLLAPAYRLATFAVDNGNGVYEAWMWASGNSSSIWRVPDLLSPKAALVSQPVKDKLPTVNFPGYISASEPRKPSEAATYLFGNTTASGQEVSAVGNDTLWRFDKDGLTEVTPSSKTRPPGRGWSSLVQSGSTLVLTGAGPVGNDIWSFNTVSLAWTKRTTNLTSDRFDHASAVYTTPSGSRFIIIVGGSSGSAVEYFDADSAKDGVRESVTGDGPRSLLGAASLFLHDSHLFLVGGLTGTGDSPSGLLLSIIKITPSPDGSALKFAWTPTYTPAKLAKDKDDGGNSLSTGAIIGIVVGSIAFLVLVGIAEYVLVRRRRQQKKARQLATDSAADDRDSLVTAVDPTPAEIIAAEQAVMANKTGGTTGGSELGTPTYFWDAAAGTGSRRPVSPLSPGEMYPPMTVPPMVSAPGYAAAVAVPPGQYAAGPSSHSPYSSQARPQQQQQQQQQQQKPGPARPHDDGPIYLA</sequence>
<dbReference type="EMBL" id="GG745337">
    <property type="protein sequence ID" value="KNE60914.1"/>
    <property type="molecule type" value="Genomic_DNA"/>
</dbReference>
<keyword evidence="2" id="KW-0812">Transmembrane</keyword>
<dbReference type="SUPFAM" id="SSF50965">
    <property type="entry name" value="Galactose oxidase, central domain"/>
    <property type="match status" value="1"/>
</dbReference>
<proteinExistence type="predicted"/>
<keyword evidence="5" id="KW-1185">Reference proteome</keyword>
<dbReference type="InterPro" id="IPR015915">
    <property type="entry name" value="Kelch-typ_b-propeller"/>
</dbReference>
<evidence type="ECO:0000256" key="2">
    <source>
        <dbReference type="SAM" id="Phobius"/>
    </source>
</evidence>
<dbReference type="AlphaFoldDB" id="A0A0L0SEP9"/>
<accession>A0A0L0SEP9</accession>
<name>A0A0L0SEP9_ALLM3</name>
<evidence type="ECO:0000313" key="4">
    <source>
        <dbReference type="EMBL" id="KNE60914.1"/>
    </source>
</evidence>
<organism evidence="4 5">
    <name type="scientific">Allomyces macrogynus (strain ATCC 38327)</name>
    <name type="common">Allomyces javanicus var. macrogynus</name>
    <dbReference type="NCBI Taxonomy" id="578462"/>
    <lineage>
        <taxon>Eukaryota</taxon>
        <taxon>Fungi</taxon>
        <taxon>Fungi incertae sedis</taxon>
        <taxon>Blastocladiomycota</taxon>
        <taxon>Blastocladiomycetes</taxon>
        <taxon>Blastocladiales</taxon>
        <taxon>Blastocladiaceae</taxon>
        <taxon>Allomyces</taxon>
    </lineage>
</organism>
<feature type="signal peptide" evidence="3">
    <location>
        <begin position="1"/>
        <end position="33"/>
    </location>
</feature>
<feature type="compositionally biased region" description="Polar residues" evidence="1">
    <location>
        <begin position="530"/>
        <end position="541"/>
    </location>
</feature>
<dbReference type="OrthoDB" id="5569355at2759"/>
<evidence type="ECO:0000256" key="3">
    <source>
        <dbReference type="SAM" id="SignalP"/>
    </source>
</evidence>
<dbReference type="VEuPathDB" id="FungiDB:AMAG_06676"/>
<evidence type="ECO:0000256" key="1">
    <source>
        <dbReference type="SAM" id="MobiDB-lite"/>
    </source>
</evidence>
<reference evidence="5" key="2">
    <citation type="submission" date="2009-11" db="EMBL/GenBank/DDBJ databases">
        <title>The Genome Sequence of Allomyces macrogynus strain ATCC 38327.</title>
        <authorList>
            <consortium name="The Broad Institute Genome Sequencing Platform"/>
            <person name="Russ C."/>
            <person name="Cuomo C."/>
            <person name="Shea T."/>
            <person name="Young S.K."/>
            <person name="Zeng Q."/>
            <person name="Koehrsen M."/>
            <person name="Haas B."/>
            <person name="Borodovsky M."/>
            <person name="Guigo R."/>
            <person name="Alvarado L."/>
            <person name="Berlin A."/>
            <person name="Borenstein D."/>
            <person name="Chen Z."/>
            <person name="Engels R."/>
            <person name="Freedman E."/>
            <person name="Gellesch M."/>
            <person name="Goldberg J."/>
            <person name="Griggs A."/>
            <person name="Gujja S."/>
            <person name="Heiman D."/>
            <person name="Hepburn T."/>
            <person name="Howarth C."/>
            <person name="Jen D."/>
            <person name="Larson L."/>
            <person name="Lewis B."/>
            <person name="Mehta T."/>
            <person name="Park D."/>
            <person name="Pearson M."/>
            <person name="Roberts A."/>
            <person name="Saif S."/>
            <person name="Shenoy N."/>
            <person name="Sisk P."/>
            <person name="Stolte C."/>
            <person name="Sykes S."/>
            <person name="Walk T."/>
            <person name="White J."/>
            <person name="Yandava C."/>
            <person name="Burger G."/>
            <person name="Gray M.W."/>
            <person name="Holland P.W.H."/>
            <person name="King N."/>
            <person name="Lang F.B.F."/>
            <person name="Roger A.J."/>
            <person name="Ruiz-Trillo I."/>
            <person name="Lander E."/>
            <person name="Nusbaum C."/>
        </authorList>
    </citation>
    <scope>NUCLEOTIDE SEQUENCE [LARGE SCALE GENOMIC DNA]</scope>
    <source>
        <strain evidence="5">ATCC 38327</strain>
    </source>
</reference>
<feature type="compositionally biased region" description="Basic and acidic residues" evidence="1">
    <location>
        <begin position="558"/>
        <end position="568"/>
    </location>
</feature>
<gene>
    <name evidence="4" type="ORF">AMAG_06676</name>
</gene>
<keyword evidence="3" id="KW-0732">Signal</keyword>
<dbReference type="Gene3D" id="2.120.10.80">
    <property type="entry name" value="Kelch-type beta propeller"/>
    <property type="match status" value="1"/>
</dbReference>
<keyword evidence="2" id="KW-0472">Membrane</keyword>
<feature type="chain" id="PRO_5005547925" evidence="3">
    <location>
        <begin position="34"/>
        <end position="568"/>
    </location>
</feature>
<evidence type="ECO:0000313" key="5">
    <source>
        <dbReference type="Proteomes" id="UP000054350"/>
    </source>
</evidence>
<feature type="region of interest" description="Disordered" evidence="1">
    <location>
        <begin position="522"/>
        <end position="568"/>
    </location>
</feature>
<feature type="transmembrane region" description="Helical" evidence="2">
    <location>
        <begin position="393"/>
        <end position="416"/>
    </location>
</feature>
<reference evidence="4 5" key="1">
    <citation type="submission" date="2009-11" db="EMBL/GenBank/DDBJ databases">
        <title>Annotation of Allomyces macrogynus ATCC 38327.</title>
        <authorList>
            <consortium name="The Broad Institute Genome Sequencing Platform"/>
            <person name="Russ C."/>
            <person name="Cuomo C."/>
            <person name="Burger G."/>
            <person name="Gray M.W."/>
            <person name="Holland P.W.H."/>
            <person name="King N."/>
            <person name="Lang F.B.F."/>
            <person name="Roger A.J."/>
            <person name="Ruiz-Trillo I."/>
            <person name="Young S.K."/>
            <person name="Zeng Q."/>
            <person name="Gargeya S."/>
            <person name="Fitzgerald M."/>
            <person name="Haas B."/>
            <person name="Abouelleil A."/>
            <person name="Alvarado L."/>
            <person name="Arachchi H.M."/>
            <person name="Berlin A."/>
            <person name="Chapman S.B."/>
            <person name="Gearin G."/>
            <person name="Goldberg J."/>
            <person name="Griggs A."/>
            <person name="Gujja S."/>
            <person name="Hansen M."/>
            <person name="Heiman D."/>
            <person name="Howarth C."/>
            <person name="Larimer J."/>
            <person name="Lui A."/>
            <person name="MacDonald P.J.P."/>
            <person name="McCowen C."/>
            <person name="Montmayeur A."/>
            <person name="Murphy C."/>
            <person name="Neiman D."/>
            <person name="Pearson M."/>
            <person name="Priest M."/>
            <person name="Roberts A."/>
            <person name="Saif S."/>
            <person name="Shea T."/>
            <person name="Sisk P."/>
            <person name="Stolte C."/>
            <person name="Sykes S."/>
            <person name="Wortman J."/>
            <person name="Nusbaum C."/>
            <person name="Birren B."/>
        </authorList>
    </citation>
    <scope>NUCLEOTIDE SEQUENCE [LARGE SCALE GENOMIC DNA]</scope>
    <source>
        <strain evidence="4 5">ATCC 38327</strain>
    </source>
</reference>
<dbReference type="Proteomes" id="UP000054350">
    <property type="component" value="Unassembled WGS sequence"/>
</dbReference>
<dbReference type="InterPro" id="IPR011043">
    <property type="entry name" value="Gal_Oxase/kelch_b-propeller"/>
</dbReference>
<keyword evidence="2" id="KW-1133">Transmembrane helix</keyword>